<dbReference type="Proteomes" id="UP001239445">
    <property type="component" value="Unassembled WGS sequence"/>
</dbReference>
<evidence type="ECO:0008006" key="4">
    <source>
        <dbReference type="Google" id="ProtNLM"/>
    </source>
</evidence>
<evidence type="ECO:0000256" key="1">
    <source>
        <dbReference type="SAM" id="SignalP"/>
    </source>
</evidence>
<evidence type="ECO:0000313" key="3">
    <source>
        <dbReference type="Proteomes" id="UP001239445"/>
    </source>
</evidence>
<gene>
    <name evidence="2" type="ORF">QBC47DRAFT_362063</name>
</gene>
<accession>A0AAJ0FAE7</accession>
<feature type="signal peptide" evidence="1">
    <location>
        <begin position="1"/>
        <end position="21"/>
    </location>
</feature>
<feature type="chain" id="PRO_5042459891" description="Secreted protein" evidence="1">
    <location>
        <begin position="22"/>
        <end position="206"/>
    </location>
</feature>
<dbReference type="EMBL" id="MU839836">
    <property type="protein sequence ID" value="KAK1754080.1"/>
    <property type="molecule type" value="Genomic_DNA"/>
</dbReference>
<reference evidence="2" key="1">
    <citation type="submission" date="2023-06" db="EMBL/GenBank/DDBJ databases">
        <title>Genome-scale phylogeny and comparative genomics of the fungal order Sordariales.</title>
        <authorList>
            <consortium name="Lawrence Berkeley National Laboratory"/>
            <person name="Hensen N."/>
            <person name="Bonometti L."/>
            <person name="Westerberg I."/>
            <person name="Brannstrom I.O."/>
            <person name="Guillou S."/>
            <person name="Cros-Aarteil S."/>
            <person name="Calhoun S."/>
            <person name="Haridas S."/>
            <person name="Kuo A."/>
            <person name="Mondo S."/>
            <person name="Pangilinan J."/>
            <person name="Riley R."/>
            <person name="Labutti K."/>
            <person name="Andreopoulos B."/>
            <person name="Lipzen A."/>
            <person name="Chen C."/>
            <person name="Yanf M."/>
            <person name="Daum C."/>
            <person name="Ng V."/>
            <person name="Clum A."/>
            <person name="Steindorff A."/>
            <person name="Ohm R."/>
            <person name="Martin F."/>
            <person name="Silar P."/>
            <person name="Natvig D."/>
            <person name="Lalanne C."/>
            <person name="Gautier V."/>
            <person name="Ament-Velasquez S.L."/>
            <person name="Kruys A."/>
            <person name="Hutchinson M.I."/>
            <person name="Powell A.J."/>
            <person name="Barry K."/>
            <person name="Miller A.N."/>
            <person name="Grigoriev I.V."/>
            <person name="Debuchy R."/>
            <person name="Gladieux P."/>
            <person name="Thoren M.H."/>
            <person name="Johannesson H."/>
        </authorList>
    </citation>
    <scope>NUCLEOTIDE SEQUENCE</scope>
    <source>
        <strain evidence="2">PSN4</strain>
    </source>
</reference>
<keyword evidence="1" id="KW-0732">Signal</keyword>
<protein>
    <recommendedName>
        <fullName evidence="4">Secreted protein</fullName>
    </recommendedName>
</protein>
<organism evidence="2 3">
    <name type="scientific">Echria macrotheca</name>
    <dbReference type="NCBI Taxonomy" id="438768"/>
    <lineage>
        <taxon>Eukaryota</taxon>
        <taxon>Fungi</taxon>
        <taxon>Dikarya</taxon>
        <taxon>Ascomycota</taxon>
        <taxon>Pezizomycotina</taxon>
        <taxon>Sordariomycetes</taxon>
        <taxon>Sordariomycetidae</taxon>
        <taxon>Sordariales</taxon>
        <taxon>Schizotheciaceae</taxon>
        <taxon>Echria</taxon>
    </lineage>
</organism>
<comment type="caution">
    <text evidence="2">The sequence shown here is derived from an EMBL/GenBank/DDBJ whole genome shotgun (WGS) entry which is preliminary data.</text>
</comment>
<proteinExistence type="predicted"/>
<sequence>MTISLFVSQLVAFLSLPHCQSVDKGRADCIESVWTFAGLSDSAVETRASGLQVNLPTPPRPRGISPVNTLDYVVAVDEIGVTREGDGRKRLRRRGYPGRSADGCGYPFGSGCKSRRQMVFRGYRCVALPHLPGPNKQMAFAPLLMVEGKMACCSTVSFKGKTVRLKWPQPQKLIGPLPPQQTRGASSASTPFSVWLFDDSDVAPIP</sequence>
<name>A0AAJ0FAE7_9PEZI</name>
<dbReference type="AlphaFoldDB" id="A0AAJ0FAE7"/>
<evidence type="ECO:0000313" key="2">
    <source>
        <dbReference type="EMBL" id="KAK1754080.1"/>
    </source>
</evidence>
<keyword evidence="3" id="KW-1185">Reference proteome</keyword>